<organism evidence="4 5">
    <name type="scientific">Nezara viridula</name>
    <name type="common">Southern green stink bug</name>
    <name type="synonym">Cimex viridulus</name>
    <dbReference type="NCBI Taxonomy" id="85310"/>
    <lineage>
        <taxon>Eukaryota</taxon>
        <taxon>Metazoa</taxon>
        <taxon>Ecdysozoa</taxon>
        <taxon>Arthropoda</taxon>
        <taxon>Hexapoda</taxon>
        <taxon>Insecta</taxon>
        <taxon>Pterygota</taxon>
        <taxon>Neoptera</taxon>
        <taxon>Paraneoptera</taxon>
        <taxon>Hemiptera</taxon>
        <taxon>Heteroptera</taxon>
        <taxon>Panheteroptera</taxon>
        <taxon>Pentatomomorpha</taxon>
        <taxon>Pentatomoidea</taxon>
        <taxon>Pentatomidae</taxon>
        <taxon>Pentatominae</taxon>
        <taxon>Nezara</taxon>
    </lineage>
</organism>
<evidence type="ECO:0000313" key="4">
    <source>
        <dbReference type="EMBL" id="CAH1398100.1"/>
    </source>
</evidence>
<keyword evidence="5" id="KW-1185">Reference proteome</keyword>
<comment type="subcellular location">
    <subcellularLocation>
        <location evidence="1">Nucleus</location>
    </subcellularLocation>
</comment>
<dbReference type="InterPro" id="IPR026060">
    <property type="entry name" value="AMY1"/>
</dbReference>
<name>A0A9P0H9K7_NEZVI</name>
<dbReference type="OrthoDB" id="524165at2759"/>
<evidence type="ECO:0000256" key="2">
    <source>
        <dbReference type="ARBA" id="ARBA00009389"/>
    </source>
</evidence>
<proteinExistence type="inferred from homology"/>
<evidence type="ECO:0000313" key="5">
    <source>
        <dbReference type="Proteomes" id="UP001152798"/>
    </source>
</evidence>
<dbReference type="EMBL" id="OV725080">
    <property type="protein sequence ID" value="CAH1398100.1"/>
    <property type="molecule type" value="Genomic_DNA"/>
</dbReference>
<protein>
    <submittedName>
        <fullName evidence="4">Uncharacterized protein</fullName>
    </submittedName>
</protein>
<dbReference type="PANTHER" id="PTHR13168:SF0">
    <property type="entry name" value="C-MYC-BINDING PROTEIN"/>
    <property type="match status" value="1"/>
</dbReference>
<accession>A0A9P0H9K7</accession>
<dbReference type="Proteomes" id="UP001152798">
    <property type="component" value="Chromosome 4"/>
</dbReference>
<reference evidence="4" key="1">
    <citation type="submission" date="2022-01" db="EMBL/GenBank/DDBJ databases">
        <authorList>
            <person name="King R."/>
        </authorList>
    </citation>
    <scope>NUCLEOTIDE SEQUENCE</scope>
</reference>
<comment type="similarity">
    <text evidence="2">Belongs to the AMY1 family.</text>
</comment>
<gene>
    <name evidence="4" type="ORF">NEZAVI_LOCUS7820</name>
</gene>
<dbReference type="AlphaFoldDB" id="A0A9P0H9K7"/>
<dbReference type="GO" id="GO:0003713">
    <property type="term" value="F:transcription coactivator activity"/>
    <property type="evidence" value="ECO:0007669"/>
    <property type="project" value="InterPro"/>
</dbReference>
<evidence type="ECO:0000256" key="3">
    <source>
        <dbReference type="ARBA" id="ARBA00023242"/>
    </source>
</evidence>
<sequence length="152" mass="18022">MDTFQKDLIRQRIQHITPSIHMQRRIRRKVEFKEYLLKTGVQFELAKCLRMLYEEPIKPRDPIDYIGKHIGPPRISGVEYRRLHEKLLMSLQRIKELNEELEWYKAGRSNSNITEDSENFISTSIFCPSPSSEDVLTSPMQLSLSLFKKKKL</sequence>
<dbReference type="GO" id="GO:0005634">
    <property type="term" value="C:nucleus"/>
    <property type="evidence" value="ECO:0007669"/>
    <property type="project" value="UniProtKB-SubCell"/>
</dbReference>
<dbReference type="PANTHER" id="PTHR13168">
    <property type="entry name" value="ASSOCIATE OF C-MYC AMY-1"/>
    <property type="match status" value="1"/>
</dbReference>
<evidence type="ECO:0000256" key="1">
    <source>
        <dbReference type="ARBA" id="ARBA00004123"/>
    </source>
</evidence>
<keyword evidence="3" id="KW-0539">Nucleus</keyword>